<feature type="transmembrane region" description="Helical" evidence="7">
    <location>
        <begin position="92"/>
        <end position="113"/>
    </location>
</feature>
<dbReference type="PANTHER" id="PTHR30193">
    <property type="entry name" value="ABC TRANSPORTER PERMEASE PROTEIN"/>
    <property type="match status" value="1"/>
</dbReference>
<dbReference type="PANTHER" id="PTHR30193:SF37">
    <property type="entry name" value="INNER MEMBRANE ABC TRANSPORTER PERMEASE PROTEIN YCJO"/>
    <property type="match status" value="1"/>
</dbReference>
<comment type="subcellular location">
    <subcellularLocation>
        <location evidence="1 7">Cell membrane</location>
        <topology evidence="1 7">Multi-pass membrane protein</topology>
    </subcellularLocation>
</comment>
<gene>
    <name evidence="9" type="ORF">CTZ28_36520</name>
</gene>
<evidence type="ECO:0000256" key="2">
    <source>
        <dbReference type="ARBA" id="ARBA00022448"/>
    </source>
</evidence>
<dbReference type="OrthoDB" id="9804439at2"/>
<dbReference type="EMBL" id="PENI01000034">
    <property type="protein sequence ID" value="RMB81148.1"/>
    <property type="molecule type" value="Genomic_DNA"/>
</dbReference>
<comment type="similarity">
    <text evidence="7">Belongs to the binding-protein-dependent transport system permease family.</text>
</comment>
<dbReference type="InterPro" id="IPR051393">
    <property type="entry name" value="ABC_transporter_permease"/>
</dbReference>
<feature type="transmembrane region" description="Helical" evidence="7">
    <location>
        <begin position="185"/>
        <end position="204"/>
    </location>
</feature>
<keyword evidence="6 7" id="KW-0472">Membrane</keyword>
<dbReference type="AlphaFoldDB" id="A0A3M0HY93"/>
<evidence type="ECO:0000259" key="8">
    <source>
        <dbReference type="PROSITE" id="PS50928"/>
    </source>
</evidence>
<evidence type="ECO:0000256" key="6">
    <source>
        <dbReference type="ARBA" id="ARBA00023136"/>
    </source>
</evidence>
<protein>
    <submittedName>
        <fullName evidence="9">Sugar ABC transporter permease</fullName>
    </submittedName>
</protein>
<reference evidence="9 10" key="1">
    <citation type="submission" date="2017-11" db="EMBL/GenBank/DDBJ databases">
        <title>Draft genome of actinobacteria isolated from guarana (Paullinia cupana (Mart.) Ducke.</title>
        <authorList>
            <person name="Siqueira K.A."/>
            <person name="Liotti R.G."/>
            <person name="Mendes T.A.O."/>
            <person name="Soares M.A."/>
        </authorList>
    </citation>
    <scope>NUCLEOTIDE SEQUENCE [LARGE SCALE GENOMIC DNA]</scope>
    <source>
        <strain evidence="9 10">193</strain>
    </source>
</reference>
<dbReference type="GO" id="GO:0005886">
    <property type="term" value="C:plasma membrane"/>
    <property type="evidence" value="ECO:0007669"/>
    <property type="project" value="UniProtKB-SubCell"/>
</dbReference>
<evidence type="ECO:0000256" key="1">
    <source>
        <dbReference type="ARBA" id="ARBA00004651"/>
    </source>
</evidence>
<accession>A0A3M0HY93</accession>
<feature type="domain" description="ABC transmembrane type-1" evidence="8">
    <location>
        <begin position="55"/>
        <end position="266"/>
    </location>
</feature>
<dbReference type="Pfam" id="PF00528">
    <property type="entry name" value="BPD_transp_1"/>
    <property type="match status" value="1"/>
</dbReference>
<feature type="transmembrane region" description="Helical" evidence="7">
    <location>
        <begin position="252"/>
        <end position="270"/>
    </location>
</feature>
<dbReference type="Gene3D" id="1.10.3720.10">
    <property type="entry name" value="MetI-like"/>
    <property type="match status" value="1"/>
</dbReference>
<dbReference type="PROSITE" id="PS50928">
    <property type="entry name" value="ABC_TM1"/>
    <property type="match status" value="1"/>
</dbReference>
<evidence type="ECO:0000256" key="4">
    <source>
        <dbReference type="ARBA" id="ARBA00022692"/>
    </source>
</evidence>
<keyword evidence="5 7" id="KW-1133">Transmembrane helix</keyword>
<keyword evidence="10" id="KW-1185">Reference proteome</keyword>
<keyword evidence="4 7" id="KW-0812">Transmembrane</keyword>
<keyword evidence="2 7" id="KW-0813">Transport</keyword>
<dbReference type="GO" id="GO:0055085">
    <property type="term" value="P:transmembrane transport"/>
    <property type="evidence" value="ECO:0007669"/>
    <property type="project" value="InterPro"/>
</dbReference>
<name>A0A3M0HY93_9ACTN</name>
<evidence type="ECO:0000256" key="5">
    <source>
        <dbReference type="ARBA" id="ARBA00022989"/>
    </source>
</evidence>
<feature type="transmembrane region" description="Helical" evidence="7">
    <location>
        <begin position="57"/>
        <end position="80"/>
    </location>
</feature>
<dbReference type="SUPFAM" id="SSF161098">
    <property type="entry name" value="MetI-like"/>
    <property type="match status" value="1"/>
</dbReference>
<comment type="caution">
    <text evidence="9">The sequence shown here is derived from an EMBL/GenBank/DDBJ whole genome shotgun (WGS) entry which is preliminary data.</text>
</comment>
<organism evidence="9 10">
    <name type="scientific">Streptomyces shenzhenensis</name>
    <dbReference type="NCBI Taxonomy" id="943815"/>
    <lineage>
        <taxon>Bacteria</taxon>
        <taxon>Bacillati</taxon>
        <taxon>Actinomycetota</taxon>
        <taxon>Actinomycetes</taxon>
        <taxon>Kitasatosporales</taxon>
        <taxon>Streptomycetaceae</taxon>
        <taxon>Streptomyces</taxon>
    </lineage>
</organism>
<sequence length="277" mass="30154">MAVPAIVLFFLFHTLPALEGVFYSFTDSTGYGDWKFVGFENYVNLFSDDSVLHSYRFTLGFAALSTVVVNAISLAIAVCLTRNIKFRGLLRGIFFLPAVLATIVIGYVFNFLFSSGLTGIGRSLGISWLSDSILGNPHLAWLGVVLVAVWQSCATTIVIYMAGLQSVPGDVLEAATIDGANSWQRFWRITFPLLAPFLTINMVLSLKNQLMVFDLVVALTGGGPGTSTQSISYLIYHNGFTGGQFAYQSANAVIYFVVIAMLSLVQLRALRAREVSA</sequence>
<evidence type="ECO:0000313" key="10">
    <source>
        <dbReference type="Proteomes" id="UP000270471"/>
    </source>
</evidence>
<evidence type="ECO:0000256" key="3">
    <source>
        <dbReference type="ARBA" id="ARBA00022475"/>
    </source>
</evidence>
<evidence type="ECO:0000256" key="7">
    <source>
        <dbReference type="RuleBase" id="RU363032"/>
    </source>
</evidence>
<dbReference type="Proteomes" id="UP000270471">
    <property type="component" value="Unassembled WGS sequence"/>
</dbReference>
<dbReference type="InterPro" id="IPR035906">
    <property type="entry name" value="MetI-like_sf"/>
</dbReference>
<feature type="transmembrane region" description="Helical" evidence="7">
    <location>
        <begin position="139"/>
        <end position="164"/>
    </location>
</feature>
<proteinExistence type="inferred from homology"/>
<evidence type="ECO:0000313" key="9">
    <source>
        <dbReference type="EMBL" id="RMB81148.1"/>
    </source>
</evidence>
<dbReference type="CDD" id="cd06261">
    <property type="entry name" value="TM_PBP2"/>
    <property type="match status" value="1"/>
</dbReference>
<keyword evidence="3" id="KW-1003">Cell membrane</keyword>
<dbReference type="InterPro" id="IPR000515">
    <property type="entry name" value="MetI-like"/>
</dbReference>